<sequence>MTTLMVWNYQVDHNTEGYSWVKVPTEYKVGTRAEFLFWRVMDAAHSSTEKDFFYSHREYEAFSGNPVDKEQADAWDEQHKSALKEFQITDTKRNATIVSNGCSYASFFPTEVEQQTVSTVS</sequence>
<reference evidence="1" key="1">
    <citation type="journal article" date="2020" name="Nature">
        <title>Giant virus diversity and host interactions through global metagenomics.</title>
        <authorList>
            <person name="Schulz F."/>
            <person name="Roux S."/>
            <person name="Paez-Espino D."/>
            <person name="Jungbluth S."/>
            <person name="Walsh D.A."/>
            <person name="Denef V.J."/>
            <person name="McMahon K.D."/>
            <person name="Konstantinidis K.T."/>
            <person name="Eloe-Fadrosh E.A."/>
            <person name="Kyrpides N.C."/>
            <person name="Woyke T."/>
        </authorList>
    </citation>
    <scope>NUCLEOTIDE SEQUENCE</scope>
    <source>
        <strain evidence="1">GVMAG-M-3300025626-8</strain>
    </source>
</reference>
<organism evidence="1">
    <name type="scientific">viral metagenome</name>
    <dbReference type="NCBI Taxonomy" id="1070528"/>
    <lineage>
        <taxon>unclassified sequences</taxon>
        <taxon>metagenomes</taxon>
        <taxon>organismal metagenomes</taxon>
    </lineage>
</organism>
<protein>
    <submittedName>
        <fullName evidence="1">Uncharacterized protein</fullName>
    </submittedName>
</protein>
<accession>A0A6C0IXY8</accession>
<evidence type="ECO:0000313" key="1">
    <source>
        <dbReference type="EMBL" id="QHT98178.1"/>
    </source>
</evidence>
<proteinExistence type="predicted"/>
<name>A0A6C0IXY8_9ZZZZ</name>
<dbReference type="EMBL" id="MN740289">
    <property type="protein sequence ID" value="QHT98178.1"/>
    <property type="molecule type" value="Genomic_DNA"/>
</dbReference>
<dbReference type="AlphaFoldDB" id="A0A6C0IXY8"/>